<dbReference type="Gene3D" id="2.30.29.30">
    <property type="entry name" value="Pleckstrin-homology domain (PH domain)/Phosphotyrosine-binding domain (PTB)"/>
    <property type="match status" value="1"/>
</dbReference>
<keyword evidence="2" id="KW-1185">Reference proteome</keyword>
<evidence type="ECO:0000313" key="1">
    <source>
        <dbReference type="EMBL" id="KIJ24023.1"/>
    </source>
</evidence>
<dbReference type="AlphaFoldDB" id="A0A0C9T591"/>
<dbReference type="EMBL" id="KN837544">
    <property type="protein sequence ID" value="KIJ24023.1"/>
    <property type="molecule type" value="Genomic_DNA"/>
</dbReference>
<organism evidence="1 2">
    <name type="scientific">Sphaerobolus stellatus (strain SS14)</name>
    <dbReference type="NCBI Taxonomy" id="990650"/>
    <lineage>
        <taxon>Eukaryota</taxon>
        <taxon>Fungi</taxon>
        <taxon>Dikarya</taxon>
        <taxon>Basidiomycota</taxon>
        <taxon>Agaricomycotina</taxon>
        <taxon>Agaricomycetes</taxon>
        <taxon>Phallomycetidae</taxon>
        <taxon>Geastrales</taxon>
        <taxon>Sphaerobolaceae</taxon>
        <taxon>Sphaerobolus</taxon>
    </lineage>
</organism>
<reference evidence="1 2" key="1">
    <citation type="submission" date="2014-06" db="EMBL/GenBank/DDBJ databases">
        <title>Evolutionary Origins and Diversification of the Mycorrhizal Mutualists.</title>
        <authorList>
            <consortium name="DOE Joint Genome Institute"/>
            <consortium name="Mycorrhizal Genomics Consortium"/>
            <person name="Kohler A."/>
            <person name="Kuo A."/>
            <person name="Nagy L.G."/>
            <person name="Floudas D."/>
            <person name="Copeland A."/>
            <person name="Barry K.W."/>
            <person name="Cichocki N."/>
            <person name="Veneault-Fourrey C."/>
            <person name="LaButti K."/>
            <person name="Lindquist E.A."/>
            <person name="Lipzen A."/>
            <person name="Lundell T."/>
            <person name="Morin E."/>
            <person name="Murat C."/>
            <person name="Riley R."/>
            <person name="Ohm R."/>
            <person name="Sun H."/>
            <person name="Tunlid A."/>
            <person name="Henrissat B."/>
            <person name="Grigoriev I.V."/>
            <person name="Hibbett D.S."/>
            <person name="Martin F."/>
        </authorList>
    </citation>
    <scope>NUCLEOTIDE SEQUENCE [LARGE SCALE GENOMIC DNA]</scope>
    <source>
        <strain evidence="1 2">SS14</strain>
    </source>
</reference>
<dbReference type="InterPro" id="IPR011993">
    <property type="entry name" value="PH-like_dom_sf"/>
</dbReference>
<sequence length="129" mass="15092">MIDAKEAQDPEVCHKVLALRARNIEERCVRYSNLFQPLVKTRMMIPIRDILRPEPTKGYRFGMHGVVLTIKGHEELFFEFNSIARRDTFIELVEQQCETLRERQLDGGHTSPSPAKREALFLEELHRCV</sequence>
<dbReference type="OrthoDB" id="10261837at2759"/>
<proteinExistence type="predicted"/>
<dbReference type="Proteomes" id="UP000054279">
    <property type="component" value="Unassembled WGS sequence"/>
</dbReference>
<dbReference type="HOGENOM" id="CLU_1950190_0_0_1"/>
<accession>A0A0C9T591</accession>
<name>A0A0C9T591_SPHS4</name>
<evidence type="ECO:0000313" key="2">
    <source>
        <dbReference type="Proteomes" id="UP000054279"/>
    </source>
</evidence>
<gene>
    <name evidence="1" type="ORF">M422DRAFT_275287</name>
</gene>
<protein>
    <submittedName>
        <fullName evidence="1">Uncharacterized protein</fullName>
    </submittedName>
</protein>